<comment type="caution">
    <text evidence="2">The sequence shown here is derived from an EMBL/GenBank/DDBJ whole genome shotgun (WGS) entry which is preliminary data.</text>
</comment>
<feature type="transmembrane region" description="Helical" evidence="1">
    <location>
        <begin position="55"/>
        <end position="80"/>
    </location>
</feature>
<keyword evidence="1" id="KW-1133">Transmembrane helix</keyword>
<keyword evidence="1" id="KW-0472">Membrane</keyword>
<keyword evidence="1" id="KW-0812">Transmembrane</keyword>
<keyword evidence="3" id="KW-1185">Reference proteome</keyword>
<protein>
    <submittedName>
        <fullName evidence="2">Uncharacterized protein</fullName>
    </submittedName>
</protein>
<organism evidence="2 3">
    <name type="scientific">Vibrio rhizosphaerae</name>
    <dbReference type="NCBI Taxonomy" id="398736"/>
    <lineage>
        <taxon>Bacteria</taxon>
        <taxon>Pseudomonadati</taxon>
        <taxon>Pseudomonadota</taxon>
        <taxon>Gammaproteobacteria</taxon>
        <taxon>Vibrionales</taxon>
        <taxon>Vibrionaceae</taxon>
        <taxon>Vibrio</taxon>
    </lineage>
</organism>
<accession>A0ABU4IS48</accession>
<name>A0ABU4IS48_9VIBR</name>
<proteinExistence type="predicted"/>
<reference evidence="2 3" key="1">
    <citation type="submission" date="2023-11" db="EMBL/GenBank/DDBJ databases">
        <title>Plant-associative lifestyle of Vibrio porteresiae and its evolutionary dynamics.</title>
        <authorList>
            <person name="Rameshkumar N."/>
            <person name="Kirti K."/>
        </authorList>
    </citation>
    <scope>NUCLEOTIDE SEQUENCE [LARGE SCALE GENOMIC DNA]</scope>
    <source>
        <strain evidence="2 3">MSSRF7</strain>
    </source>
</reference>
<evidence type="ECO:0000313" key="3">
    <source>
        <dbReference type="Proteomes" id="UP001279860"/>
    </source>
</evidence>
<feature type="transmembrane region" description="Helical" evidence="1">
    <location>
        <begin position="92"/>
        <end position="110"/>
    </location>
</feature>
<dbReference type="RefSeq" id="WP_318584595.1">
    <property type="nucleotide sequence ID" value="NZ_JAWRCP010000001.1"/>
</dbReference>
<feature type="transmembrane region" description="Helical" evidence="1">
    <location>
        <begin position="7"/>
        <end position="29"/>
    </location>
</feature>
<dbReference type="EMBL" id="JAWRCP010000001">
    <property type="protein sequence ID" value="MDW6092221.1"/>
    <property type="molecule type" value="Genomic_DNA"/>
</dbReference>
<evidence type="ECO:0000256" key="1">
    <source>
        <dbReference type="SAM" id="Phobius"/>
    </source>
</evidence>
<evidence type="ECO:0000313" key="2">
    <source>
        <dbReference type="EMBL" id="MDW6092221.1"/>
    </source>
</evidence>
<gene>
    <name evidence="2" type="ORF">SBX64_06640</name>
</gene>
<sequence>MYEELIIYIAFYSLFWAIVFFICMMRYSFGDRKHVHTLIRKLAKDPDWYLKDDGVMSILISGMSAGGFLVIYSFIYPLVVHRSFKRGYKIDIMMWLHWLWCMSFVFFRFYE</sequence>
<dbReference type="Proteomes" id="UP001279860">
    <property type="component" value="Unassembled WGS sequence"/>
</dbReference>